<dbReference type="EMBL" id="MU250523">
    <property type="protein sequence ID" value="KAG7453046.1"/>
    <property type="molecule type" value="Genomic_DNA"/>
</dbReference>
<dbReference type="Pfam" id="PF20415">
    <property type="entry name" value="DUF6699"/>
    <property type="match status" value="1"/>
</dbReference>
<feature type="domain" description="DUF6699" evidence="1">
    <location>
        <begin position="52"/>
        <end position="170"/>
    </location>
</feature>
<sequence length="183" mass="20047">MSSIYSSPGSSSNTAATANSWSSSPTFAIASPHVGHCYLHPVFVPGSWHLLYDVITQHFVSQPRCDFNELAVQPPVKYLKINIGHALPPIVVCNRSAGVTLQDVFKELSNVFNTRVPPDVFSAMPKPNQAIATKQFNNRTNGKGNLFCEGTLWADFLGPNRYFAGLSQRAKDDACYALFVVPQ</sequence>
<comment type="caution">
    <text evidence="2">The sequence shown here is derived from an EMBL/GenBank/DDBJ whole genome shotgun (WGS) entry which is preliminary data.</text>
</comment>
<dbReference type="GeneID" id="66103184"/>
<accession>A0A9P7W437</accession>
<dbReference type="InterPro" id="IPR046522">
    <property type="entry name" value="DUF6699"/>
</dbReference>
<name>A0A9P7W437_9AGAR</name>
<proteinExistence type="predicted"/>
<protein>
    <recommendedName>
        <fullName evidence="1">DUF6699 domain-containing protein</fullName>
    </recommendedName>
</protein>
<dbReference type="Proteomes" id="UP000812287">
    <property type="component" value="Unassembled WGS sequence"/>
</dbReference>
<dbReference type="AlphaFoldDB" id="A0A9P7W437"/>
<dbReference type="RefSeq" id="XP_043046546.1">
    <property type="nucleotide sequence ID" value="XM_043180888.1"/>
</dbReference>
<reference evidence="2" key="1">
    <citation type="submission" date="2020-11" db="EMBL/GenBank/DDBJ databases">
        <title>Adaptations for nitrogen fixation in a non-lichenized fungal sporocarp promotes dispersal by wood-feeding termites.</title>
        <authorList>
            <consortium name="DOE Joint Genome Institute"/>
            <person name="Koch R.A."/>
            <person name="Yoon G."/>
            <person name="Arayal U."/>
            <person name="Lail K."/>
            <person name="Amirebrahimi M."/>
            <person name="Labutti K."/>
            <person name="Lipzen A."/>
            <person name="Riley R."/>
            <person name="Barry K."/>
            <person name="Henrissat B."/>
            <person name="Grigoriev I.V."/>
            <person name="Herr J.R."/>
            <person name="Aime M.C."/>
        </authorList>
    </citation>
    <scope>NUCLEOTIDE SEQUENCE</scope>
    <source>
        <strain evidence="2">MCA 3950</strain>
    </source>
</reference>
<dbReference type="OrthoDB" id="3265169at2759"/>
<keyword evidence="3" id="KW-1185">Reference proteome</keyword>
<evidence type="ECO:0000313" key="2">
    <source>
        <dbReference type="EMBL" id="KAG7453046.1"/>
    </source>
</evidence>
<organism evidence="2 3">
    <name type="scientific">Guyanagaster necrorhizus</name>
    <dbReference type="NCBI Taxonomy" id="856835"/>
    <lineage>
        <taxon>Eukaryota</taxon>
        <taxon>Fungi</taxon>
        <taxon>Dikarya</taxon>
        <taxon>Basidiomycota</taxon>
        <taxon>Agaricomycotina</taxon>
        <taxon>Agaricomycetes</taxon>
        <taxon>Agaricomycetidae</taxon>
        <taxon>Agaricales</taxon>
        <taxon>Marasmiineae</taxon>
        <taxon>Physalacriaceae</taxon>
        <taxon>Guyanagaster</taxon>
    </lineage>
</organism>
<evidence type="ECO:0000259" key="1">
    <source>
        <dbReference type="Pfam" id="PF20415"/>
    </source>
</evidence>
<evidence type="ECO:0000313" key="3">
    <source>
        <dbReference type="Proteomes" id="UP000812287"/>
    </source>
</evidence>
<gene>
    <name evidence="2" type="ORF">BT62DRAFT_43844</name>
</gene>